<reference evidence="2" key="1">
    <citation type="submission" date="2020-07" db="EMBL/GenBank/DDBJ databases">
        <authorList>
            <person name="Nieuwenhuis M."/>
            <person name="Van De Peppel L.J.J."/>
        </authorList>
    </citation>
    <scope>NUCLEOTIDE SEQUENCE</scope>
    <source>
        <strain evidence="2">AP01</strain>
        <tissue evidence="2">Mycelium</tissue>
    </source>
</reference>
<dbReference type="EMBL" id="JABCKV010000223">
    <property type="protein sequence ID" value="KAG5642023.1"/>
    <property type="molecule type" value="Genomic_DNA"/>
</dbReference>
<evidence type="ECO:0000256" key="1">
    <source>
        <dbReference type="SAM" id="MobiDB-lite"/>
    </source>
</evidence>
<dbReference type="Proteomes" id="UP000775547">
    <property type="component" value="Unassembled WGS sequence"/>
</dbReference>
<dbReference type="OrthoDB" id="3027420at2759"/>
<reference evidence="2" key="2">
    <citation type="submission" date="2021-10" db="EMBL/GenBank/DDBJ databases">
        <title>Phylogenomics reveals ancestral predisposition of the termite-cultivated fungus Termitomyces towards a domesticated lifestyle.</title>
        <authorList>
            <person name="Auxier B."/>
            <person name="Grum-Grzhimaylo A."/>
            <person name="Cardenas M.E."/>
            <person name="Lodge J.D."/>
            <person name="Laessoe T."/>
            <person name="Pedersen O."/>
            <person name="Smith M.E."/>
            <person name="Kuyper T.W."/>
            <person name="Franco-Molano E.A."/>
            <person name="Baroni T.J."/>
            <person name="Aanen D.K."/>
        </authorList>
    </citation>
    <scope>NUCLEOTIDE SEQUENCE</scope>
    <source>
        <strain evidence="2">AP01</strain>
        <tissue evidence="2">Mycelium</tissue>
    </source>
</reference>
<sequence length="288" mass="32636">MPSKNFKGSTASTSSAEIGPASSSKSHPNHGPTSQREPLRSIGQVQAPIGSERHRWTAPPGGSAWSFTPDVNQVPPECQKPPVHAPTTFIDTLIKNKRRNPHAPSMVSMFNPLREQIPFRAWACIPLSPREARGSDTLALPSARFRTSVYAIPDRRRRECEWATSALWRGKAYWLNKTRHHCWDCKHEPLRVKVLAFHYHTLRSRYPHRLSPLPFEDELDDDEDDEDLDDPMEVEIDDTASSGNSLLDSPIIRDRDDFDDFDEFGDGPNDNALLRNQEDVEMGDISLF</sequence>
<keyword evidence="3" id="KW-1185">Reference proteome</keyword>
<evidence type="ECO:0000313" key="3">
    <source>
        <dbReference type="Proteomes" id="UP000775547"/>
    </source>
</evidence>
<feature type="compositionally biased region" description="Polar residues" evidence="1">
    <location>
        <begin position="1"/>
        <end position="36"/>
    </location>
</feature>
<feature type="region of interest" description="Disordered" evidence="1">
    <location>
        <begin position="214"/>
        <end position="277"/>
    </location>
</feature>
<protein>
    <submittedName>
        <fullName evidence="2">Uncharacterized protein</fullName>
    </submittedName>
</protein>
<comment type="caution">
    <text evidence="2">The sequence shown here is derived from an EMBL/GenBank/DDBJ whole genome shotgun (WGS) entry which is preliminary data.</text>
</comment>
<organism evidence="2 3">
    <name type="scientific">Asterophora parasitica</name>
    <dbReference type="NCBI Taxonomy" id="117018"/>
    <lineage>
        <taxon>Eukaryota</taxon>
        <taxon>Fungi</taxon>
        <taxon>Dikarya</taxon>
        <taxon>Basidiomycota</taxon>
        <taxon>Agaricomycotina</taxon>
        <taxon>Agaricomycetes</taxon>
        <taxon>Agaricomycetidae</taxon>
        <taxon>Agaricales</taxon>
        <taxon>Tricholomatineae</taxon>
        <taxon>Lyophyllaceae</taxon>
        <taxon>Asterophora</taxon>
    </lineage>
</organism>
<name>A0A9P7G1R7_9AGAR</name>
<feature type="compositionally biased region" description="Acidic residues" evidence="1">
    <location>
        <begin position="215"/>
        <end position="238"/>
    </location>
</feature>
<feature type="region of interest" description="Disordered" evidence="1">
    <location>
        <begin position="1"/>
        <end position="41"/>
    </location>
</feature>
<proteinExistence type="predicted"/>
<gene>
    <name evidence="2" type="ORF">DXG03_003770</name>
</gene>
<evidence type="ECO:0000313" key="2">
    <source>
        <dbReference type="EMBL" id="KAG5642023.1"/>
    </source>
</evidence>
<dbReference type="AlphaFoldDB" id="A0A9P7G1R7"/>
<accession>A0A9P7G1R7</accession>